<organism evidence="1">
    <name type="scientific">Arion vulgaris</name>
    <dbReference type="NCBI Taxonomy" id="1028688"/>
    <lineage>
        <taxon>Eukaryota</taxon>
        <taxon>Metazoa</taxon>
        <taxon>Spiralia</taxon>
        <taxon>Lophotrochozoa</taxon>
        <taxon>Mollusca</taxon>
        <taxon>Gastropoda</taxon>
        <taxon>Heterobranchia</taxon>
        <taxon>Euthyneura</taxon>
        <taxon>Panpulmonata</taxon>
        <taxon>Eupulmonata</taxon>
        <taxon>Stylommatophora</taxon>
        <taxon>Helicina</taxon>
        <taxon>Arionoidea</taxon>
        <taxon>Arionidae</taxon>
        <taxon>Arion</taxon>
    </lineage>
</organism>
<name>A0A0B7A700_9EUPU</name>
<dbReference type="AlphaFoldDB" id="A0A0B7A700"/>
<protein>
    <submittedName>
        <fullName evidence="1">Uncharacterized protein</fullName>
    </submittedName>
</protein>
<gene>
    <name evidence="1" type="primary">ORF101399</name>
</gene>
<proteinExistence type="predicted"/>
<dbReference type="EMBL" id="HACG01029894">
    <property type="protein sequence ID" value="CEK76759.1"/>
    <property type="molecule type" value="Transcribed_RNA"/>
</dbReference>
<reference evidence="1" key="1">
    <citation type="submission" date="2014-12" db="EMBL/GenBank/DDBJ databases">
        <title>Insight into the proteome of Arion vulgaris.</title>
        <authorList>
            <person name="Aradska J."/>
            <person name="Bulat T."/>
            <person name="Smidak R."/>
            <person name="Sarate P."/>
            <person name="Gangsoo J."/>
            <person name="Sialana F."/>
            <person name="Bilban M."/>
            <person name="Lubec G."/>
        </authorList>
    </citation>
    <scope>NUCLEOTIDE SEQUENCE</scope>
    <source>
        <tissue evidence="1">Skin</tissue>
    </source>
</reference>
<sequence>MANYRNITLGWKYRDWDNMKVELAIDQLIEDNASDDVVYTDWSVHRGDKSGFLASVHGGVVAERSGQLLPE</sequence>
<accession>A0A0B7A700</accession>
<evidence type="ECO:0000313" key="1">
    <source>
        <dbReference type="EMBL" id="CEK76759.1"/>
    </source>
</evidence>